<dbReference type="InterPro" id="IPR027785">
    <property type="entry name" value="UvrD-like_helicase_C"/>
</dbReference>
<dbReference type="InterPro" id="IPR027417">
    <property type="entry name" value="P-loop_NTPase"/>
</dbReference>
<proteinExistence type="predicted"/>
<sequence length="769" mass="89291">MGEKNEIQEKEQRRVNHVIEEIHLRQKELYAKSSSLKESVVNLRQNFWEDVTVNLDEPDDVIETQASIKQQAELLSEQERFHGKVGEELKTLKKMKSNPYFGRIDFREDGESTSGPIYIGIASLMDHNDEDFLVYDWRAPISSLYYDYSSGKAQYQTIDGTITGEMTLKRQFIIRNGGIKSMFDTGVTIGDEFLQLALGNNASTTMKSIVATIQKEQNKIIRDERHRYLVVQGVAGSGKTSAALQRIAYLMYRYRKTLNKNNVVLFSPNPLFNSYVANVLPELGEENIQQTTFYEYLVDKIESNLTVESPFQHMEDKLTGMCGTYYHAKRACIDYKSSLNFKQHLDEYMSSLTSGGLQFKNISFRKRVIVTKEQIRDYFYSLDPTVSIPNKLELVAKWLLREMRKQQQKEKNKDWVMEQIALLDKEHYLHAHYHMQAQDQNELYVDETEEDFLRKKVVQRAFSILKKRIKQFQFVHILETYKQLFTDWPLKNAPEYWEDIREWTIKDLSRGYLAWEEATAYLYFKVCILGDTTDRLVRHLFIDEAQDYSPFQFAYIKQQFPYTRMTLLGDINQAIYTHDIKGSPLIPNSEDGRYKRIALTKSYRSTKQIVDFTTYFAPEGELIEPFNRHGQKPELVIHQGNVVVPLLSKIEALQDNGHETIALICKTRQECDNLLGLLRNSMSITKINEETRSYQKGILLLPVYLAKGIEFDAVVIPDASKTMYAGEADRALFYTACTRAMHELVILTDGKSSPFILEVPEDKYVVITS</sequence>
<evidence type="ECO:0000259" key="6">
    <source>
        <dbReference type="PROSITE" id="PS51198"/>
    </source>
</evidence>
<dbReference type="PANTHER" id="PTHR11070:SF17">
    <property type="entry name" value="DNA HELICASE IV"/>
    <property type="match status" value="1"/>
</dbReference>
<dbReference type="eggNOG" id="COG3973">
    <property type="taxonomic scope" value="Bacteria"/>
</dbReference>
<evidence type="ECO:0000256" key="4">
    <source>
        <dbReference type="ARBA" id="ARBA00022840"/>
    </source>
</evidence>
<dbReference type="PROSITE" id="PS51198">
    <property type="entry name" value="UVRD_HELICASE_ATP_BIND"/>
    <property type="match status" value="1"/>
</dbReference>
<feature type="binding site" evidence="5">
    <location>
        <begin position="233"/>
        <end position="240"/>
    </location>
    <ligand>
        <name>ATP</name>
        <dbReference type="ChEBI" id="CHEBI:30616"/>
    </ligand>
</feature>
<dbReference type="GO" id="GO:0003677">
    <property type="term" value="F:DNA binding"/>
    <property type="evidence" value="ECO:0007669"/>
    <property type="project" value="InterPro"/>
</dbReference>
<dbReference type="SUPFAM" id="SSF52540">
    <property type="entry name" value="P-loop containing nucleoside triphosphate hydrolases"/>
    <property type="match status" value="1"/>
</dbReference>
<evidence type="ECO:0000313" key="8">
    <source>
        <dbReference type="Proteomes" id="UP000030401"/>
    </source>
</evidence>
<dbReference type="GO" id="GO:0005524">
    <property type="term" value="F:ATP binding"/>
    <property type="evidence" value="ECO:0007669"/>
    <property type="project" value="UniProtKB-UniRule"/>
</dbReference>
<dbReference type="PANTHER" id="PTHR11070">
    <property type="entry name" value="UVRD / RECB / PCRA DNA HELICASE FAMILY MEMBER"/>
    <property type="match status" value="1"/>
</dbReference>
<accession>A0A0A5G5Q1</accession>
<keyword evidence="4 5" id="KW-0067">ATP-binding</keyword>
<organism evidence="7 8">
    <name type="scientific">Pontibacillus litoralis JSM 072002</name>
    <dbReference type="NCBI Taxonomy" id="1385512"/>
    <lineage>
        <taxon>Bacteria</taxon>
        <taxon>Bacillati</taxon>
        <taxon>Bacillota</taxon>
        <taxon>Bacilli</taxon>
        <taxon>Bacillales</taxon>
        <taxon>Bacillaceae</taxon>
        <taxon>Pontibacillus</taxon>
    </lineage>
</organism>
<dbReference type="GO" id="GO:0043138">
    <property type="term" value="F:3'-5' DNA helicase activity"/>
    <property type="evidence" value="ECO:0007669"/>
    <property type="project" value="TreeGrafter"/>
</dbReference>
<dbReference type="NCBIfam" id="NF041464">
    <property type="entry name" value="HelD_BACSU"/>
    <property type="match status" value="1"/>
</dbReference>
<dbReference type="Proteomes" id="UP000030401">
    <property type="component" value="Unassembled WGS sequence"/>
</dbReference>
<dbReference type="GO" id="GO:0005829">
    <property type="term" value="C:cytosol"/>
    <property type="evidence" value="ECO:0007669"/>
    <property type="project" value="TreeGrafter"/>
</dbReference>
<dbReference type="GO" id="GO:0016787">
    <property type="term" value="F:hydrolase activity"/>
    <property type="evidence" value="ECO:0007669"/>
    <property type="project" value="UniProtKB-UniRule"/>
</dbReference>
<dbReference type="Gene3D" id="3.40.50.300">
    <property type="entry name" value="P-loop containing nucleotide triphosphate hydrolases"/>
    <property type="match status" value="2"/>
</dbReference>
<dbReference type="GO" id="GO:0000725">
    <property type="term" value="P:recombinational repair"/>
    <property type="evidence" value="ECO:0007669"/>
    <property type="project" value="TreeGrafter"/>
</dbReference>
<protein>
    <submittedName>
        <fullName evidence="7">Helicase</fullName>
    </submittedName>
</protein>
<comment type="caution">
    <text evidence="7">The sequence shown here is derived from an EMBL/GenBank/DDBJ whole genome shotgun (WGS) entry which is preliminary data.</text>
</comment>
<keyword evidence="1 5" id="KW-0547">Nucleotide-binding</keyword>
<keyword evidence="3 5" id="KW-0347">Helicase</keyword>
<dbReference type="AlphaFoldDB" id="A0A0A5G5Q1"/>
<evidence type="ECO:0000256" key="1">
    <source>
        <dbReference type="ARBA" id="ARBA00022741"/>
    </source>
</evidence>
<feature type="domain" description="UvrD-like helicase ATP-binding" evidence="6">
    <location>
        <begin position="212"/>
        <end position="606"/>
    </location>
</feature>
<dbReference type="InterPro" id="IPR014016">
    <property type="entry name" value="UvrD-like_ATP-bd"/>
</dbReference>
<dbReference type="Pfam" id="PF13538">
    <property type="entry name" value="UvrD_C_2"/>
    <property type="match status" value="1"/>
</dbReference>
<dbReference type="InterPro" id="IPR048228">
    <property type="entry name" value="HelD_bacillota"/>
</dbReference>
<name>A0A0A5G5Q1_9BACI</name>
<evidence type="ECO:0000256" key="3">
    <source>
        <dbReference type="ARBA" id="ARBA00022806"/>
    </source>
</evidence>
<keyword evidence="8" id="KW-1185">Reference proteome</keyword>
<gene>
    <name evidence="7" type="ORF">N784_15950</name>
</gene>
<evidence type="ECO:0000256" key="2">
    <source>
        <dbReference type="ARBA" id="ARBA00022801"/>
    </source>
</evidence>
<evidence type="ECO:0000313" key="7">
    <source>
        <dbReference type="EMBL" id="KGX87384.1"/>
    </source>
</evidence>
<dbReference type="EMBL" id="AVPG01000007">
    <property type="protein sequence ID" value="KGX87384.1"/>
    <property type="molecule type" value="Genomic_DNA"/>
</dbReference>
<dbReference type="RefSeq" id="WP_036833574.1">
    <property type="nucleotide sequence ID" value="NZ_AVPG01000007.1"/>
</dbReference>
<dbReference type="InterPro" id="IPR000212">
    <property type="entry name" value="DNA_helicase_UvrD/REP"/>
</dbReference>
<dbReference type="STRING" id="1385512.N784_15950"/>
<keyword evidence="2 5" id="KW-0378">Hydrolase</keyword>
<reference evidence="7 8" key="1">
    <citation type="submission" date="2013-08" db="EMBL/GenBank/DDBJ databases">
        <authorList>
            <person name="Huang J."/>
            <person name="Wang G."/>
        </authorList>
    </citation>
    <scope>NUCLEOTIDE SEQUENCE [LARGE SCALE GENOMIC DNA]</scope>
    <source>
        <strain evidence="7 8">JSM 072002</strain>
    </source>
</reference>
<evidence type="ECO:0000256" key="5">
    <source>
        <dbReference type="PROSITE-ProRule" id="PRU00560"/>
    </source>
</evidence>